<reference evidence="1" key="1">
    <citation type="submission" date="2013-11" db="EMBL/GenBank/DDBJ databases">
        <title>Genome sequence of the fusiform rust pathogen reveals effectors for host alternation and coevolution with pine.</title>
        <authorList>
            <consortium name="DOE Joint Genome Institute"/>
            <person name="Smith K."/>
            <person name="Pendleton A."/>
            <person name="Kubisiak T."/>
            <person name="Anderson C."/>
            <person name="Salamov A."/>
            <person name="Aerts A."/>
            <person name="Riley R."/>
            <person name="Clum A."/>
            <person name="Lindquist E."/>
            <person name="Ence D."/>
            <person name="Campbell M."/>
            <person name="Kronenberg Z."/>
            <person name="Feau N."/>
            <person name="Dhillon B."/>
            <person name="Hamelin R."/>
            <person name="Burleigh J."/>
            <person name="Smith J."/>
            <person name="Yandell M."/>
            <person name="Nelson C."/>
            <person name="Grigoriev I."/>
            <person name="Davis J."/>
        </authorList>
    </citation>
    <scope>NUCLEOTIDE SEQUENCE</scope>
    <source>
        <strain evidence="1">G11</strain>
    </source>
</reference>
<organism evidence="1 2">
    <name type="scientific">Cronartium quercuum f. sp. fusiforme G11</name>
    <dbReference type="NCBI Taxonomy" id="708437"/>
    <lineage>
        <taxon>Eukaryota</taxon>
        <taxon>Fungi</taxon>
        <taxon>Dikarya</taxon>
        <taxon>Basidiomycota</taxon>
        <taxon>Pucciniomycotina</taxon>
        <taxon>Pucciniomycetes</taxon>
        <taxon>Pucciniales</taxon>
        <taxon>Coleosporiaceae</taxon>
        <taxon>Cronartium</taxon>
    </lineage>
</organism>
<comment type="caution">
    <text evidence="1">The sequence shown here is derived from an EMBL/GenBank/DDBJ whole genome shotgun (WGS) entry which is preliminary data.</text>
</comment>
<dbReference type="Proteomes" id="UP000886653">
    <property type="component" value="Unassembled WGS sequence"/>
</dbReference>
<keyword evidence="2" id="KW-1185">Reference proteome</keyword>
<accession>A0A9P6N5M6</accession>
<evidence type="ECO:0000313" key="1">
    <source>
        <dbReference type="EMBL" id="KAG0139739.1"/>
    </source>
</evidence>
<protein>
    <submittedName>
        <fullName evidence="1">Uncharacterized protein</fullName>
    </submittedName>
</protein>
<dbReference type="EMBL" id="MU167530">
    <property type="protein sequence ID" value="KAG0139739.1"/>
    <property type="molecule type" value="Genomic_DNA"/>
</dbReference>
<sequence length="114" mass="12365">MSGDRSLFLSLYPIDPVDISGAFGTSQPASHMGVMVLPGVSSKTNTRINIMIPGTLYCENLPVTLLSLHQLATDGCKFFGDLNSLWINGLPGDSSIIAMKNLQSRLWEIKQLPT</sequence>
<proteinExistence type="predicted"/>
<name>A0A9P6N5M6_9BASI</name>
<dbReference type="AlphaFoldDB" id="A0A9P6N5M6"/>
<evidence type="ECO:0000313" key="2">
    <source>
        <dbReference type="Proteomes" id="UP000886653"/>
    </source>
</evidence>
<gene>
    <name evidence="1" type="ORF">CROQUDRAFT_101122</name>
</gene>